<dbReference type="EnsemblMetazoa" id="GAUT051344-RA">
    <property type="protein sequence ID" value="GAUT051344-PA"/>
    <property type="gene ID" value="GAUT051344"/>
</dbReference>
<dbReference type="VEuPathDB" id="VectorBase:GAUT051344"/>
<proteinExistence type="predicted"/>
<name>A0A1A9VY26_GLOAU</name>
<evidence type="ECO:0000313" key="1">
    <source>
        <dbReference type="EnsemblMetazoa" id="GAUT051344-PA"/>
    </source>
</evidence>
<reference evidence="1" key="1">
    <citation type="submission" date="2020-05" db="UniProtKB">
        <authorList>
            <consortium name="EnsemblMetazoa"/>
        </authorList>
    </citation>
    <scope>IDENTIFICATION</scope>
    <source>
        <strain evidence="1">TTRI</strain>
    </source>
</reference>
<protein>
    <submittedName>
        <fullName evidence="1">Uncharacterized protein</fullName>
    </submittedName>
</protein>
<keyword evidence="2" id="KW-1185">Reference proteome</keyword>
<sequence length="164" mass="18981">MFYLVSSYSLYALQNFRLLLREVYKLLAFVLRSGAMPTGKKERDVSGVLSDGTCELFEGKGDIDSENRTFPFLEVDFVPFKWAEVCLRLSGISEVELFREVVAPAELDLGRTWITNLFLHRISLKVKHYEILILTKRALCMHTYIIPTLQDKFENIFNIMSNTD</sequence>
<dbReference type="AlphaFoldDB" id="A0A1A9VY26"/>
<dbReference type="Proteomes" id="UP000078200">
    <property type="component" value="Unassembled WGS sequence"/>
</dbReference>
<evidence type="ECO:0000313" key="2">
    <source>
        <dbReference type="Proteomes" id="UP000078200"/>
    </source>
</evidence>
<organism evidence="1 2">
    <name type="scientific">Glossina austeni</name>
    <name type="common">Savannah tsetse fly</name>
    <dbReference type="NCBI Taxonomy" id="7395"/>
    <lineage>
        <taxon>Eukaryota</taxon>
        <taxon>Metazoa</taxon>
        <taxon>Ecdysozoa</taxon>
        <taxon>Arthropoda</taxon>
        <taxon>Hexapoda</taxon>
        <taxon>Insecta</taxon>
        <taxon>Pterygota</taxon>
        <taxon>Neoptera</taxon>
        <taxon>Endopterygota</taxon>
        <taxon>Diptera</taxon>
        <taxon>Brachycera</taxon>
        <taxon>Muscomorpha</taxon>
        <taxon>Hippoboscoidea</taxon>
        <taxon>Glossinidae</taxon>
        <taxon>Glossina</taxon>
    </lineage>
</organism>
<accession>A0A1A9VY26</accession>